<evidence type="ECO:0000313" key="6">
    <source>
        <dbReference type="Proteomes" id="UP000663829"/>
    </source>
</evidence>
<comment type="caution">
    <text evidence="3">The sequence shown here is derived from an EMBL/GenBank/DDBJ whole genome shotgun (WGS) entry which is preliminary data.</text>
</comment>
<evidence type="ECO:0000313" key="3">
    <source>
        <dbReference type="EMBL" id="CAF1570286.1"/>
    </source>
</evidence>
<dbReference type="EMBL" id="CAJOBA010035875">
    <property type="protein sequence ID" value="CAF4012513.1"/>
    <property type="molecule type" value="Genomic_DNA"/>
</dbReference>
<gene>
    <name evidence="3" type="ORF">GPM918_LOCUS40352</name>
    <name evidence="2" type="ORF">OVA965_LOCUS24069</name>
    <name evidence="5" type="ORF">SRO942_LOCUS41287</name>
    <name evidence="4" type="ORF">TMI583_LOCUS24788</name>
</gene>
<dbReference type="Proteomes" id="UP000681722">
    <property type="component" value="Unassembled WGS sequence"/>
</dbReference>
<feature type="region of interest" description="Disordered" evidence="1">
    <location>
        <begin position="1"/>
        <end position="37"/>
    </location>
</feature>
<evidence type="ECO:0000313" key="5">
    <source>
        <dbReference type="EMBL" id="CAF4433459.1"/>
    </source>
</evidence>
<evidence type="ECO:0000313" key="2">
    <source>
        <dbReference type="EMBL" id="CAF1202796.1"/>
    </source>
</evidence>
<dbReference type="Proteomes" id="UP000677228">
    <property type="component" value="Unassembled WGS sequence"/>
</dbReference>
<feature type="compositionally biased region" description="Basic residues" evidence="1">
    <location>
        <begin position="13"/>
        <end position="24"/>
    </location>
</feature>
<dbReference type="EMBL" id="CAJOBC010095556">
    <property type="protein sequence ID" value="CAF4433459.1"/>
    <property type="molecule type" value="Genomic_DNA"/>
</dbReference>
<dbReference type="EMBL" id="CAJNOK010014343">
    <property type="protein sequence ID" value="CAF1202796.1"/>
    <property type="molecule type" value="Genomic_DNA"/>
</dbReference>
<organism evidence="3 6">
    <name type="scientific">Didymodactylos carnosus</name>
    <dbReference type="NCBI Taxonomy" id="1234261"/>
    <lineage>
        <taxon>Eukaryota</taxon>
        <taxon>Metazoa</taxon>
        <taxon>Spiralia</taxon>
        <taxon>Gnathifera</taxon>
        <taxon>Rotifera</taxon>
        <taxon>Eurotatoria</taxon>
        <taxon>Bdelloidea</taxon>
        <taxon>Philodinida</taxon>
        <taxon>Philodinidae</taxon>
        <taxon>Didymodactylos</taxon>
    </lineage>
</organism>
<dbReference type="Proteomes" id="UP000663829">
    <property type="component" value="Unassembled WGS sequence"/>
</dbReference>
<evidence type="ECO:0000256" key="1">
    <source>
        <dbReference type="SAM" id="MobiDB-lite"/>
    </source>
</evidence>
<dbReference type="EMBL" id="CAJNOQ010029733">
    <property type="protein sequence ID" value="CAF1570286.1"/>
    <property type="molecule type" value="Genomic_DNA"/>
</dbReference>
<sequence>MDIDPNKDDSGHRGVRPGTGRKRKEVPSSIQAITDERRAQATLGQEISRYRAKLTVPVNGIRWSHQVS</sequence>
<accession>A0A815YG28</accession>
<protein>
    <submittedName>
        <fullName evidence="3">Uncharacterized protein</fullName>
    </submittedName>
</protein>
<feature type="compositionally biased region" description="Basic and acidic residues" evidence="1">
    <location>
        <begin position="1"/>
        <end position="12"/>
    </location>
</feature>
<dbReference type="AlphaFoldDB" id="A0A815YG28"/>
<reference evidence="3" key="1">
    <citation type="submission" date="2021-02" db="EMBL/GenBank/DDBJ databases">
        <authorList>
            <person name="Nowell W R."/>
        </authorList>
    </citation>
    <scope>NUCLEOTIDE SEQUENCE</scope>
</reference>
<evidence type="ECO:0000313" key="4">
    <source>
        <dbReference type="EMBL" id="CAF4012513.1"/>
    </source>
</evidence>
<proteinExistence type="predicted"/>
<dbReference type="Proteomes" id="UP000682733">
    <property type="component" value="Unassembled WGS sequence"/>
</dbReference>
<keyword evidence="6" id="KW-1185">Reference proteome</keyword>
<name>A0A815YG28_9BILA</name>